<comment type="caution">
    <text evidence="1">The sequence shown here is derived from an EMBL/GenBank/DDBJ whole genome shotgun (WGS) entry which is preliminary data.</text>
</comment>
<keyword evidence="2" id="KW-1185">Reference proteome</keyword>
<reference evidence="1 2" key="1">
    <citation type="submission" date="2016-02" db="EMBL/GenBank/DDBJ databases">
        <title>Genome analysis of coral dinoflagellate symbionts highlights evolutionary adaptations to a symbiotic lifestyle.</title>
        <authorList>
            <person name="Aranda M."/>
            <person name="Li Y."/>
            <person name="Liew Y.J."/>
            <person name="Baumgarten S."/>
            <person name="Simakov O."/>
            <person name="Wilson M."/>
            <person name="Piel J."/>
            <person name="Ashoor H."/>
            <person name="Bougouffa S."/>
            <person name="Bajic V.B."/>
            <person name="Ryu T."/>
            <person name="Ravasi T."/>
            <person name="Bayer T."/>
            <person name="Micklem G."/>
            <person name="Kim H."/>
            <person name="Bhak J."/>
            <person name="Lajeunesse T.C."/>
            <person name="Voolstra C.R."/>
        </authorList>
    </citation>
    <scope>NUCLEOTIDE SEQUENCE [LARGE SCALE GENOMIC DNA]</scope>
    <source>
        <strain evidence="1 2">CCMP2467</strain>
    </source>
</reference>
<name>A0A1Q9EW53_SYMMI</name>
<organism evidence="1 2">
    <name type="scientific">Symbiodinium microadriaticum</name>
    <name type="common">Dinoflagellate</name>
    <name type="synonym">Zooxanthella microadriatica</name>
    <dbReference type="NCBI Taxonomy" id="2951"/>
    <lineage>
        <taxon>Eukaryota</taxon>
        <taxon>Sar</taxon>
        <taxon>Alveolata</taxon>
        <taxon>Dinophyceae</taxon>
        <taxon>Suessiales</taxon>
        <taxon>Symbiodiniaceae</taxon>
        <taxon>Symbiodinium</taxon>
    </lineage>
</organism>
<protein>
    <submittedName>
        <fullName evidence="1">Uncharacterized protein</fullName>
    </submittedName>
</protein>
<dbReference type="OrthoDB" id="407007at2759"/>
<dbReference type="AlphaFoldDB" id="A0A1Q9EW53"/>
<proteinExistence type="predicted"/>
<dbReference type="Proteomes" id="UP000186817">
    <property type="component" value="Unassembled WGS sequence"/>
</dbReference>
<evidence type="ECO:0000313" key="1">
    <source>
        <dbReference type="EMBL" id="OLQ11605.1"/>
    </source>
</evidence>
<gene>
    <name evidence="1" type="ORF">AK812_SmicGene4536</name>
</gene>
<dbReference type="EMBL" id="LSRX01000056">
    <property type="protein sequence ID" value="OLQ11605.1"/>
    <property type="molecule type" value="Genomic_DNA"/>
</dbReference>
<evidence type="ECO:0000313" key="2">
    <source>
        <dbReference type="Proteomes" id="UP000186817"/>
    </source>
</evidence>
<accession>A0A1Q9EW53</accession>
<sequence length="224" mass="26119">MLTFRILRAKFYDCADEDLEAVRVSLKFTMFTVGGQTIQQLRGAPMGSHFSPAACHAVVSRYEHMYFGHCLLQSAKMPTFGLVVRYVDNRLGWLHRSHDNQLVVQAFLHQDMYIPPIVLEYEDGNVFLVFEVDPIARTVSYVQPDASWKFLRRLSAANTRTLLSSFRSRAHLITRASWPKEQCDRDLQVLRKAYLDQEYDERLLSPILRHIRFQADFRHPSQPE</sequence>